<dbReference type="RefSeq" id="WP_069698026.1">
    <property type="nucleotide sequence ID" value="NZ_JAGGMA010000002.1"/>
</dbReference>
<gene>
    <name evidence="2" type="ORF">BCR26_02025</name>
</gene>
<dbReference type="Pfam" id="PF01636">
    <property type="entry name" value="APH"/>
    <property type="match status" value="1"/>
</dbReference>
<proteinExistence type="predicted"/>
<keyword evidence="3" id="KW-1185">Reference proteome</keyword>
<evidence type="ECO:0000313" key="3">
    <source>
        <dbReference type="Proteomes" id="UP000095256"/>
    </source>
</evidence>
<dbReference type="AlphaFoldDB" id="A0A1E5KYV7"/>
<protein>
    <recommendedName>
        <fullName evidence="1">Aminoglycoside phosphotransferase domain-containing protein</fullName>
    </recommendedName>
</protein>
<dbReference type="Gene3D" id="3.90.1200.10">
    <property type="match status" value="1"/>
</dbReference>
<evidence type="ECO:0000259" key="1">
    <source>
        <dbReference type="Pfam" id="PF01636"/>
    </source>
</evidence>
<comment type="caution">
    <text evidence="2">The sequence shown here is derived from an EMBL/GenBank/DDBJ whole genome shotgun (WGS) entry which is preliminary data.</text>
</comment>
<sequence length="241" mass="28911">MELFEKGNMGTVRKQGAYISKTRPFNIFTIKRFLKYLEEKSDFTPYYIRHDTKEITLSYVEGETIHTELSQISYEHKMEMIKSSAKLLKKFHHLSEQFERLEEDLFYLNYEGFLEKDVICHNDFAPYNITFNDYKAVGIIDFDTICPAPREWDLAYVMYRFILIDPTLEPSYDELIELFLNYYNYEKVTNFYPIVSERIQSLVNLFDTEIEKGNLAFIKMEKEGHKDFYLREIDRISNLNT</sequence>
<dbReference type="OrthoDB" id="236897at2"/>
<dbReference type="SUPFAM" id="SSF56112">
    <property type="entry name" value="Protein kinase-like (PK-like)"/>
    <property type="match status" value="1"/>
</dbReference>
<reference evidence="2 3" key="1">
    <citation type="submission" date="2016-09" db="EMBL/GenBank/DDBJ databases">
        <authorList>
            <person name="Capua I."/>
            <person name="De Benedictis P."/>
            <person name="Joannis T."/>
            <person name="Lombin L.H."/>
            <person name="Cattoli G."/>
        </authorList>
    </citation>
    <scope>NUCLEOTIDE SEQUENCE [LARGE SCALE GENOMIC DNA]</scope>
    <source>
        <strain evidence="2 3">LMG 25899</strain>
    </source>
</reference>
<dbReference type="InterPro" id="IPR011009">
    <property type="entry name" value="Kinase-like_dom_sf"/>
</dbReference>
<accession>A0A1E5KYV7</accession>
<dbReference type="EMBL" id="MIEK01000012">
    <property type="protein sequence ID" value="OEH83071.1"/>
    <property type="molecule type" value="Genomic_DNA"/>
</dbReference>
<feature type="domain" description="Aminoglycoside phosphotransferase" evidence="1">
    <location>
        <begin position="116"/>
        <end position="160"/>
    </location>
</feature>
<evidence type="ECO:0000313" key="2">
    <source>
        <dbReference type="EMBL" id="OEH83071.1"/>
    </source>
</evidence>
<dbReference type="Proteomes" id="UP000095256">
    <property type="component" value="Unassembled WGS sequence"/>
</dbReference>
<organism evidence="2 3">
    <name type="scientific">Enterococcus rivorum</name>
    <dbReference type="NCBI Taxonomy" id="762845"/>
    <lineage>
        <taxon>Bacteria</taxon>
        <taxon>Bacillati</taxon>
        <taxon>Bacillota</taxon>
        <taxon>Bacilli</taxon>
        <taxon>Lactobacillales</taxon>
        <taxon>Enterococcaceae</taxon>
        <taxon>Enterococcus</taxon>
    </lineage>
</organism>
<dbReference type="STRING" id="762845.BCR26_02025"/>
<name>A0A1E5KYV7_9ENTE</name>
<dbReference type="InterPro" id="IPR002575">
    <property type="entry name" value="Aminoglycoside_PTrfase"/>
</dbReference>